<protein>
    <recommendedName>
        <fullName evidence="6">CzcB-like barrel-sandwich hybrid domain-containing protein</fullName>
    </recommendedName>
</protein>
<reference evidence="7 8" key="1">
    <citation type="submission" date="2016-04" db="EMBL/GenBank/DDBJ databases">
        <title>Draft genome sequence of freshwater magnetotactic bacteria Magnetospirillum marisnigri SP-1 and Magnetospirillum moscoviense BB-1.</title>
        <authorList>
            <person name="Koziaeva V."/>
            <person name="Dziuba M.V."/>
            <person name="Ivanov T.M."/>
            <person name="Kuznetsov B."/>
            <person name="Grouzdev D.S."/>
        </authorList>
    </citation>
    <scope>NUCLEOTIDE SEQUENCE [LARGE SCALE GENOMIC DNA]</scope>
    <source>
        <strain evidence="7 8">BB-1</strain>
    </source>
</reference>
<dbReference type="RefSeq" id="WP_068503545.1">
    <property type="nucleotide sequence ID" value="NZ_LWQU01000169.1"/>
</dbReference>
<dbReference type="Proteomes" id="UP000078543">
    <property type="component" value="Unassembled WGS sequence"/>
</dbReference>
<keyword evidence="4 5" id="KW-0472">Membrane</keyword>
<accession>A0A178MGC9</accession>
<gene>
    <name evidence="7" type="ORF">A6A05_15840</name>
</gene>
<evidence type="ECO:0000313" key="8">
    <source>
        <dbReference type="Proteomes" id="UP000078543"/>
    </source>
</evidence>
<dbReference type="STRING" id="1437059.A6A05_15840"/>
<dbReference type="OrthoDB" id="8439633at2"/>
<organism evidence="7 8">
    <name type="scientific">Magnetospirillum moscoviense</name>
    <dbReference type="NCBI Taxonomy" id="1437059"/>
    <lineage>
        <taxon>Bacteria</taxon>
        <taxon>Pseudomonadati</taxon>
        <taxon>Pseudomonadota</taxon>
        <taxon>Alphaproteobacteria</taxon>
        <taxon>Rhodospirillales</taxon>
        <taxon>Rhodospirillaceae</taxon>
        <taxon>Magnetospirillum</taxon>
    </lineage>
</organism>
<feature type="domain" description="CzcB-like barrel-sandwich hybrid" evidence="6">
    <location>
        <begin position="67"/>
        <end position="267"/>
    </location>
</feature>
<keyword evidence="3 5" id="KW-1133">Transmembrane helix</keyword>
<dbReference type="InterPro" id="IPR058647">
    <property type="entry name" value="BSH_CzcB-like"/>
</dbReference>
<dbReference type="EMBL" id="LWQU01000169">
    <property type="protein sequence ID" value="OAN47138.1"/>
    <property type="molecule type" value="Genomic_DNA"/>
</dbReference>
<sequence length="417" mass="45468">MFRDKALNETQSPDPVNEAMQITSSAGWMQLGALGAMVLIAVVWSALIDIPMKVKASGILLGEDGVADITLASRGRVVDMRVRLGDEVKKGDIIAIISQSDLAMQLSVKEASLRGAIERESLLRRYNKETASAQGTAVDSRVQSAEQRVATLSERRRWLQERQDNLEGMLKQGFVAQETVLRNKAELTDVVNQIATARSDASSGRNDFKVQDVQRQKELTNAQEEVIRLTAEVADNRKLLTENSEVRSPYSGRVMEVKYGQGEYVEVGNPMVSLIRNDNAGNTVSRVIAEVFVQPDSGKEVKIGMRVDVAPSSVQSAEYGFIVGKVIAVSEAPATSAGMMRVLKNDQLVKQLSQQGAPFAVKVELETAPTRSGFAWTSSQGPATAINSGTPCDAFFVVRKRRLLGLVIPPFARLFAE</sequence>
<evidence type="ECO:0000313" key="7">
    <source>
        <dbReference type="EMBL" id="OAN47138.1"/>
    </source>
</evidence>
<dbReference type="InterPro" id="IPR022275">
    <property type="entry name" value="NHPM_bacteriocin_SS_HylD"/>
</dbReference>
<dbReference type="Gene3D" id="2.40.50.100">
    <property type="match status" value="1"/>
</dbReference>
<dbReference type="PANTHER" id="PTHR30386:SF26">
    <property type="entry name" value="TRANSPORT PROTEIN COMB"/>
    <property type="match status" value="1"/>
</dbReference>
<evidence type="ECO:0000256" key="5">
    <source>
        <dbReference type="SAM" id="Phobius"/>
    </source>
</evidence>
<comment type="caution">
    <text evidence="7">The sequence shown here is derived from an EMBL/GenBank/DDBJ whole genome shotgun (WGS) entry which is preliminary data.</text>
</comment>
<dbReference type="NCBIfam" id="TIGR03794">
    <property type="entry name" value="NHLM_micro_HlyD"/>
    <property type="match status" value="1"/>
</dbReference>
<dbReference type="PRINTS" id="PR01490">
    <property type="entry name" value="RTXTOXIND"/>
</dbReference>
<keyword evidence="8" id="KW-1185">Reference proteome</keyword>
<proteinExistence type="predicted"/>
<dbReference type="PANTHER" id="PTHR30386">
    <property type="entry name" value="MEMBRANE FUSION SUBUNIT OF EMRAB-TOLC MULTIDRUG EFFLUX PUMP"/>
    <property type="match status" value="1"/>
</dbReference>
<evidence type="ECO:0000256" key="1">
    <source>
        <dbReference type="ARBA" id="ARBA00004167"/>
    </source>
</evidence>
<evidence type="ECO:0000259" key="6">
    <source>
        <dbReference type="Pfam" id="PF25973"/>
    </source>
</evidence>
<evidence type="ECO:0000256" key="3">
    <source>
        <dbReference type="ARBA" id="ARBA00022989"/>
    </source>
</evidence>
<dbReference type="AlphaFoldDB" id="A0A178MGC9"/>
<comment type="subcellular location">
    <subcellularLocation>
        <location evidence="1">Membrane</location>
        <topology evidence="1">Single-pass membrane protein</topology>
    </subcellularLocation>
</comment>
<feature type="transmembrane region" description="Helical" evidence="5">
    <location>
        <begin position="28"/>
        <end position="47"/>
    </location>
</feature>
<keyword evidence="2 5" id="KW-0812">Transmembrane</keyword>
<dbReference type="InterPro" id="IPR050739">
    <property type="entry name" value="MFP"/>
</dbReference>
<dbReference type="Pfam" id="PF25973">
    <property type="entry name" value="BSH_CzcB"/>
    <property type="match status" value="1"/>
</dbReference>
<name>A0A178MGC9_9PROT</name>
<evidence type="ECO:0000256" key="4">
    <source>
        <dbReference type="ARBA" id="ARBA00023136"/>
    </source>
</evidence>
<dbReference type="GO" id="GO:0016020">
    <property type="term" value="C:membrane"/>
    <property type="evidence" value="ECO:0007669"/>
    <property type="project" value="UniProtKB-SubCell"/>
</dbReference>
<evidence type="ECO:0000256" key="2">
    <source>
        <dbReference type="ARBA" id="ARBA00022692"/>
    </source>
</evidence>